<evidence type="ECO:0000313" key="4">
    <source>
        <dbReference type="EnsemblMetazoa" id="HelroP187926"/>
    </source>
</evidence>
<dbReference type="CTD" id="20210719"/>
<keyword evidence="1" id="KW-0812">Transmembrane</keyword>
<name>T1FPH2_HELRO</name>
<dbReference type="AlphaFoldDB" id="T1FPH2"/>
<evidence type="ECO:0000313" key="5">
    <source>
        <dbReference type="Proteomes" id="UP000015101"/>
    </source>
</evidence>
<feature type="transmembrane region" description="Helical" evidence="1">
    <location>
        <begin position="212"/>
        <end position="234"/>
    </location>
</feature>
<dbReference type="EnsemblMetazoa" id="HelroT187926">
    <property type="protein sequence ID" value="HelroP187926"/>
    <property type="gene ID" value="HelroG187926"/>
</dbReference>
<dbReference type="RefSeq" id="XP_009009334.1">
    <property type="nucleotide sequence ID" value="XM_009011086.1"/>
</dbReference>
<dbReference type="GeneID" id="20210719"/>
<sequence length="275" mass="29844">MPANVKLGVLVYIFCVLAFCSASNNETTNSSVELAHSTPTIQTTVPIPIPKNALCENATGSIHKCFDDFATYYKLNVSYVDSSMVNHLISSYCNESVAYDCLYEETLNKSACSTVANLAQANKTFNYAFRCSSDGLKIMQVSTRNCSANVLEHYTYTNVLLCGLTSSLTCKNRTAGGMLASFEVLKPLNDKCFPTTTPKDIPLLPNPVSPEGITAIVVIVCLTIIVILAGFFFWPKCHNPKAGWFPKKKSKYSPDVKTVAYPNIAVGTAPGNSKA</sequence>
<dbReference type="Proteomes" id="UP000015101">
    <property type="component" value="Unassembled WGS sequence"/>
</dbReference>
<protein>
    <submittedName>
        <fullName evidence="3 4">Uncharacterized protein</fullName>
    </submittedName>
</protein>
<gene>
    <name evidence="4" type="primary">20210719</name>
    <name evidence="3" type="ORF">HELRODRAFT_187926</name>
</gene>
<reference evidence="4" key="3">
    <citation type="submission" date="2015-06" db="UniProtKB">
        <authorList>
            <consortium name="EnsemblMetazoa"/>
        </authorList>
    </citation>
    <scope>IDENTIFICATION</scope>
</reference>
<evidence type="ECO:0000256" key="1">
    <source>
        <dbReference type="SAM" id="Phobius"/>
    </source>
</evidence>
<keyword evidence="1" id="KW-0472">Membrane</keyword>
<dbReference type="EMBL" id="AMQM01000206">
    <property type="status" value="NOT_ANNOTATED_CDS"/>
    <property type="molecule type" value="Genomic_DNA"/>
</dbReference>
<dbReference type="InParanoid" id="T1FPH2"/>
<reference evidence="3 5" key="2">
    <citation type="journal article" date="2013" name="Nature">
        <title>Insights into bilaterian evolution from three spiralian genomes.</title>
        <authorList>
            <person name="Simakov O."/>
            <person name="Marletaz F."/>
            <person name="Cho S.J."/>
            <person name="Edsinger-Gonzales E."/>
            <person name="Havlak P."/>
            <person name="Hellsten U."/>
            <person name="Kuo D.H."/>
            <person name="Larsson T."/>
            <person name="Lv J."/>
            <person name="Arendt D."/>
            <person name="Savage R."/>
            <person name="Osoegawa K."/>
            <person name="de Jong P."/>
            <person name="Grimwood J."/>
            <person name="Chapman J.A."/>
            <person name="Shapiro H."/>
            <person name="Aerts A."/>
            <person name="Otillar R.P."/>
            <person name="Terry A.Y."/>
            <person name="Boore J.L."/>
            <person name="Grigoriev I.V."/>
            <person name="Lindberg D.R."/>
            <person name="Seaver E.C."/>
            <person name="Weisblat D.A."/>
            <person name="Putnam N.H."/>
            <person name="Rokhsar D.S."/>
        </authorList>
    </citation>
    <scope>NUCLEOTIDE SEQUENCE</scope>
</reference>
<feature type="signal peptide" evidence="2">
    <location>
        <begin position="1"/>
        <end position="22"/>
    </location>
</feature>
<feature type="chain" id="PRO_5010980820" evidence="2">
    <location>
        <begin position="23"/>
        <end position="275"/>
    </location>
</feature>
<accession>T1FPH2</accession>
<organism evidence="4 5">
    <name type="scientific">Helobdella robusta</name>
    <name type="common">Californian leech</name>
    <dbReference type="NCBI Taxonomy" id="6412"/>
    <lineage>
        <taxon>Eukaryota</taxon>
        <taxon>Metazoa</taxon>
        <taxon>Spiralia</taxon>
        <taxon>Lophotrochozoa</taxon>
        <taxon>Annelida</taxon>
        <taxon>Clitellata</taxon>
        <taxon>Hirudinea</taxon>
        <taxon>Rhynchobdellida</taxon>
        <taxon>Glossiphoniidae</taxon>
        <taxon>Helobdella</taxon>
    </lineage>
</organism>
<evidence type="ECO:0000256" key="2">
    <source>
        <dbReference type="SAM" id="SignalP"/>
    </source>
</evidence>
<keyword evidence="1" id="KW-1133">Transmembrane helix</keyword>
<dbReference type="HOGENOM" id="CLU_1012925_0_0_1"/>
<dbReference type="KEGG" id="hro:HELRODRAFT_187926"/>
<evidence type="ECO:0000313" key="3">
    <source>
        <dbReference type="EMBL" id="ESO12614.1"/>
    </source>
</evidence>
<dbReference type="EMBL" id="KB095811">
    <property type="protein sequence ID" value="ESO12614.1"/>
    <property type="molecule type" value="Genomic_DNA"/>
</dbReference>
<keyword evidence="2" id="KW-0732">Signal</keyword>
<reference evidence="5" key="1">
    <citation type="submission" date="2012-12" db="EMBL/GenBank/DDBJ databases">
        <authorList>
            <person name="Hellsten U."/>
            <person name="Grimwood J."/>
            <person name="Chapman J.A."/>
            <person name="Shapiro H."/>
            <person name="Aerts A."/>
            <person name="Otillar R.P."/>
            <person name="Terry A.Y."/>
            <person name="Boore J.L."/>
            <person name="Simakov O."/>
            <person name="Marletaz F."/>
            <person name="Cho S.-J."/>
            <person name="Edsinger-Gonzales E."/>
            <person name="Havlak P."/>
            <person name="Kuo D.-H."/>
            <person name="Larsson T."/>
            <person name="Lv J."/>
            <person name="Arendt D."/>
            <person name="Savage R."/>
            <person name="Osoegawa K."/>
            <person name="de Jong P."/>
            <person name="Lindberg D.R."/>
            <person name="Seaver E.C."/>
            <person name="Weisblat D.A."/>
            <person name="Putnam N.H."/>
            <person name="Grigoriev I.V."/>
            <person name="Rokhsar D.S."/>
        </authorList>
    </citation>
    <scope>NUCLEOTIDE SEQUENCE</scope>
</reference>
<keyword evidence="5" id="KW-1185">Reference proteome</keyword>
<proteinExistence type="predicted"/>